<dbReference type="Gene3D" id="3.40.50.300">
    <property type="entry name" value="P-loop containing nucleotide triphosphate hydrolases"/>
    <property type="match status" value="1"/>
</dbReference>
<evidence type="ECO:0000313" key="9">
    <source>
        <dbReference type="Proteomes" id="UP001642464"/>
    </source>
</evidence>
<evidence type="ECO:0000256" key="4">
    <source>
        <dbReference type="ARBA" id="ARBA00022840"/>
    </source>
</evidence>
<keyword evidence="5" id="KW-0238">DNA-binding</keyword>
<dbReference type="SUPFAM" id="SSF52540">
    <property type="entry name" value="P-loop containing nucleoside triphosphate hydrolases"/>
    <property type="match status" value="1"/>
</dbReference>
<accession>A0ABP0HZV6</accession>
<evidence type="ECO:0000256" key="5">
    <source>
        <dbReference type="RuleBase" id="RU004070"/>
    </source>
</evidence>
<proteinExistence type="inferred from homology"/>
<dbReference type="PRINTS" id="PR01657">
    <property type="entry name" value="MCMFAMILY"/>
</dbReference>
<evidence type="ECO:0000259" key="6">
    <source>
        <dbReference type="PROSITE" id="PS50051"/>
    </source>
</evidence>
<gene>
    <name evidence="7" type="ORF">SCF082_LOCUS4521</name>
    <name evidence="8" type="ORF">SCF082_LOCUS5054</name>
</gene>
<dbReference type="SMART" id="SM00350">
    <property type="entry name" value="MCM"/>
    <property type="match status" value="1"/>
</dbReference>
<organism evidence="7 9">
    <name type="scientific">Durusdinium trenchii</name>
    <dbReference type="NCBI Taxonomy" id="1381693"/>
    <lineage>
        <taxon>Eukaryota</taxon>
        <taxon>Sar</taxon>
        <taxon>Alveolata</taxon>
        <taxon>Dinophyceae</taxon>
        <taxon>Suessiales</taxon>
        <taxon>Symbiodiniaceae</taxon>
        <taxon>Durusdinium</taxon>
    </lineage>
</organism>
<keyword evidence="2" id="KW-0235">DNA replication</keyword>
<name>A0ABP0HZV6_9DINO</name>
<dbReference type="EMBL" id="CAXAMM010002336">
    <property type="protein sequence ID" value="CAK8995815.1"/>
    <property type="molecule type" value="Genomic_DNA"/>
</dbReference>
<evidence type="ECO:0000256" key="2">
    <source>
        <dbReference type="ARBA" id="ARBA00022705"/>
    </source>
</evidence>
<reference evidence="7 9" key="1">
    <citation type="submission" date="2024-02" db="EMBL/GenBank/DDBJ databases">
        <authorList>
            <person name="Chen Y."/>
            <person name="Shah S."/>
            <person name="Dougan E. K."/>
            <person name="Thang M."/>
            <person name="Chan C."/>
        </authorList>
    </citation>
    <scope>NUCLEOTIDE SEQUENCE [LARGE SCALE GENOMIC DNA]</scope>
</reference>
<comment type="similarity">
    <text evidence="1 5">Belongs to the MCM family.</text>
</comment>
<dbReference type="InterPro" id="IPR001208">
    <property type="entry name" value="MCM_dom"/>
</dbReference>
<protein>
    <submittedName>
        <fullName evidence="7">DNA replication licensing factor mcm4 (Minichromosome maintenance protein 4)</fullName>
    </submittedName>
</protein>
<keyword evidence="9" id="KW-1185">Reference proteome</keyword>
<sequence>MTVFSLPLRFYRACATHPLQGRCRPEINTLLCGDPSTAKSQLLQYSYKLAPRGVYTSGKGSSAVGLTASINKDPVTKELVLESGALVLSDRGLCCIDEFDKMDENARAILHEVMEQQTVSVAKAGIVCSLNARTAILASANPADSCYNPKLSVVENIKLPKNLMTRFDLIWLMLDKRHRDNDHRRLGGWRSLDHPRRSRGNLLAGRTLSTLARNNSSTLASHDVQYR</sequence>
<dbReference type="EMBL" id="CAXAMM010002669">
    <property type="protein sequence ID" value="CAK8997042.1"/>
    <property type="molecule type" value="Genomic_DNA"/>
</dbReference>
<dbReference type="PANTHER" id="PTHR11630:SF66">
    <property type="entry name" value="DNA REPLICATION LICENSING FACTOR MCM4"/>
    <property type="match status" value="1"/>
</dbReference>
<dbReference type="PROSITE" id="PS50051">
    <property type="entry name" value="MCM_2"/>
    <property type="match status" value="1"/>
</dbReference>
<keyword evidence="4 5" id="KW-0067">ATP-binding</keyword>
<evidence type="ECO:0000256" key="1">
    <source>
        <dbReference type="ARBA" id="ARBA00008010"/>
    </source>
</evidence>
<keyword evidence="3 5" id="KW-0547">Nucleotide-binding</keyword>
<dbReference type="InterPro" id="IPR031327">
    <property type="entry name" value="MCM"/>
</dbReference>
<evidence type="ECO:0000256" key="3">
    <source>
        <dbReference type="ARBA" id="ARBA00022741"/>
    </source>
</evidence>
<comment type="caution">
    <text evidence="7">The sequence shown here is derived from an EMBL/GenBank/DDBJ whole genome shotgun (WGS) entry which is preliminary data.</text>
</comment>
<dbReference type="Proteomes" id="UP001642464">
    <property type="component" value="Unassembled WGS sequence"/>
</dbReference>
<dbReference type="InterPro" id="IPR027417">
    <property type="entry name" value="P-loop_NTPase"/>
</dbReference>
<dbReference type="PANTHER" id="PTHR11630">
    <property type="entry name" value="DNA REPLICATION LICENSING FACTOR MCM FAMILY MEMBER"/>
    <property type="match status" value="1"/>
</dbReference>
<evidence type="ECO:0000313" key="7">
    <source>
        <dbReference type="EMBL" id="CAK8995815.1"/>
    </source>
</evidence>
<feature type="domain" description="MCM C-terminal AAA(+) ATPase" evidence="6">
    <location>
        <begin position="24"/>
        <end position="184"/>
    </location>
</feature>
<dbReference type="Pfam" id="PF00493">
    <property type="entry name" value="MCM"/>
    <property type="match status" value="1"/>
</dbReference>
<evidence type="ECO:0000313" key="8">
    <source>
        <dbReference type="EMBL" id="CAK8997042.1"/>
    </source>
</evidence>